<comment type="caution">
    <text evidence="1">The sequence shown here is derived from an EMBL/GenBank/DDBJ whole genome shotgun (WGS) entry which is preliminary data.</text>
</comment>
<evidence type="ECO:0000313" key="1">
    <source>
        <dbReference type="EMBL" id="GGV97803.1"/>
    </source>
</evidence>
<dbReference type="Proteomes" id="UP000660675">
    <property type="component" value="Unassembled WGS sequence"/>
</dbReference>
<sequence length="103" mass="11512">MSLPLPGPAGEALDVLSRFRVEFYECLYARADALFELTDAVLCVDGPVKTLVELSLALEYRRGMVLCTQRWTGAGQSRRGCGARWPACRCRRRPTGGSCWLWT</sequence>
<protein>
    <recommendedName>
        <fullName evidence="3">Transposase IS701-like DDE domain-containing protein</fullName>
    </recommendedName>
</protein>
<dbReference type="EMBL" id="BMTF01000068">
    <property type="protein sequence ID" value="GGV97803.1"/>
    <property type="molecule type" value="Genomic_DNA"/>
</dbReference>
<organism evidence="1 2">
    <name type="scientific">Streptomyces gelaticus</name>
    <dbReference type="NCBI Taxonomy" id="285446"/>
    <lineage>
        <taxon>Bacteria</taxon>
        <taxon>Bacillati</taxon>
        <taxon>Actinomycetota</taxon>
        <taxon>Actinomycetes</taxon>
        <taxon>Kitasatosporales</taxon>
        <taxon>Streptomycetaceae</taxon>
        <taxon>Streptomyces</taxon>
    </lineage>
</organism>
<evidence type="ECO:0000313" key="2">
    <source>
        <dbReference type="Proteomes" id="UP000660675"/>
    </source>
</evidence>
<gene>
    <name evidence="1" type="ORF">GCM10015535_69720</name>
</gene>
<proteinExistence type="predicted"/>
<reference evidence="2" key="1">
    <citation type="journal article" date="2019" name="Int. J. Syst. Evol. Microbiol.">
        <title>The Global Catalogue of Microorganisms (GCM) 10K type strain sequencing project: providing services to taxonomists for standard genome sequencing and annotation.</title>
        <authorList>
            <consortium name="The Broad Institute Genomics Platform"/>
            <consortium name="The Broad Institute Genome Sequencing Center for Infectious Disease"/>
            <person name="Wu L."/>
            <person name="Ma J."/>
        </authorList>
    </citation>
    <scope>NUCLEOTIDE SEQUENCE [LARGE SCALE GENOMIC DNA]</scope>
    <source>
        <strain evidence="2">JCM 4376</strain>
    </source>
</reference>
<name>A0ABQ2W9H1_9ACTN</name>
<evidence type="ECO:0008006" key="3">
    <source>
        <dbReference type="Google" id="ProtNLM"/>
    </source>
</evidence>
<accession>A0ABQ2W9H1</accession>
<keyword evidence="2" id="KW-1185">Reference proteome</keyword>